<organism evidence="1 2">
    <name type="scientific">Ichthyophthirius multifiliis</name>
    <name type="common">White spot disease agent</name>
    <name type="synonym">Ich</name>
    <dbReference type="NCBI Taxonomy" id="5932"/>
    <lineage>
        <taxon>Eukaryota</taxon>
        <taxon>Sar</taxon>
        <taxon>Alveolata</taxon>
        <taxon>Ciliophora</taxon>
        <taxon>Intramacronucleata</taxon>
        <taxon>Oligohymenophorea</taxon>
        <taxon>Hymenostomatida</taxon>
        <taxon>Ophryoglenina</taxon>
        <taxon>Ichthyophthirius</taxon>
    </lineage>
</organism>
<dbReference type="RefSeq" id="XP_004034739.1">
    <property type="nucleotide sequence ID" value="XM_004034691.1"/>
</dbReference>
<dbReference type="GeneID" id="14907399"/>
<proteinExistence type="predicted"/>
<evidence type="ECO:0000313" key="2">
    <source>
        <dbReference type="Proteomes" id="UP000008983"/>
    </source>
</evidence>
<protein>
    <submittedName>
        <fullName evidence="1">PX domain protein</fullName>
    </submittedName>
</protein>
<evidence type="ECO:0000313" key="1">
    <source>
        <dbReference type="EMBL" id="EGR31253.1"/>
    </source>
</evidence>
<keyword evidence="2" id="KW-1185">Reference proteome</keyword>
<sequence>MIITWGNNFNGQIQLIQDNFSIWFKFYNKEIIQMKNVNNFHSQNINIIYFQLINQRNQSQKDYFYIQQKLLNKKEKLFYYKDINKWQINNNTIDKQQLQKLLQDKNLAFNYMLPNETEEEQNLEKIFGFYNNYTENEIKKTFYEKIKDYSNHFCNFGKIQCNYISEMHLIWADLMSIDFGLQQLKLTKDQLTLSNQLLKSQKQI</sequence>
<gene>
    <name evidence="1" type="ORF">IMG5_114610</name>
</gene>
<accession>G0QU29</accession>
<dbReference type="Proteomes" id="UP000008983">
    <property type="component" value="Unassembled WGS sequence"/>
</dbReference>
<dbReference type="AlphaFoldDB" id="G0QU29"/>
<dbReference type="EMBL" id="GL983899">
    <property type="protein sequence ID" value="EGR31253.1"/>
    <property type="molecule type" value="Genomic_DNA"/>
</dbReference>
<name>G0QU29_ICHMU</name>
<reference evidence="1 2" key="1">
    <citation type="submission" date="2011-07" db="EMBL/GenBank/DDBJ databases">
        <authorList>
            <person name="Coyne R."/>
            <person name="Brami D."/>
            <person name="Johnson J."/>
            <person name="Hostetler J."/>
            <person name="Hannick L."/>
            <person name="Clark T."/>
            <person name="Cassidy-Hanley D."/>
            <person name="Inman J."/>
        </authorList>
    </citation>
    <scope>NUCLEOTIDE SEQUENCE [LARGE SCALE GENOMIC DNA]</scope>
    <source>
        <strain evidence="1 2">G5</strain>
    </source>
</reference>
<dbReference type="InParanoid" id="G0QU29"/>
<dbReference type="OMA" id="KVAFQHM"/>
<dbReference type="OrthoDB" id="422186at2759"/>